<dbReference type="Pfam" id="PF00106">
    <property type="entry name" value="adh_short"/>
    <property type="match status" value="1"/>
</dbReference>
<organism evidence="3 4">
    <name type="scientific">Hyaloscypha variabilis (strain UAMH 11265 / GT02V1 / F)</name>
    <name type="common">Meliniomyces variabilis</name>
    <dbReference type="NCBI Taxonomy" id="1149755"/>
    <lineage>
        <taxon>Eukaryota</taxon>
        <taxon>Fungi</taxon>
        <taxon>Dikarya</taxon>
        <taxon>Ascomycota</taxon>
        <taxon>Pezizomycotina</taxon>
        <taxon>Leotiomycetes</taxon>
        <taxon>Helotiales</taxon>
        <taxon>Hyaloscyphaceae</taxon>
        <taxon>Hyaloscypha</taxon>
        <taxon>Hyaloscypha variabilis</taxon>
    </lineage>
</organism>
<dbReference type="Proteomes" id="UP000235786">
    <property type="component" value="Unassembled WGS sequence"/>
</dbReference>
<dbReference type="PANTHER" id="PTHR42901:SF1">
    <property type="entry name" value="ALCOHOL DEHYDROGENASE"/>
    <property type="match status" value="1"/>
</dbReference>
<dbReference type="EMBL" id="KZ613980">
    <property type="protein sequence ID" value="PMD28970.1"/>
    <property type="molecule type" value="Genomic_DNA"/>
</dbReference>
<gene>
    <name evidence="3" type="ORF">L207DRAFT_446308</name>
</gene>
<sequence length="286" mass="31313">MAACLGPVKTYHRDTYSAIDPTLPHLSTKGQNIVISGGGTGIGRETARSFAKSGASTIHILGRRENKLLETKQIVEKDYPNTQVYTYITDIVKRDELDAAFQAISSTVGLINVLIANAAYMADYKPFAEADPKEWFNCFEVNVRGSFNFVTAFLPFAAQDATIINISSGIVSLPLIPFESAYHASKIAEAKFYEYVACEHPNFVVINLHPATFDSEMSAKTPVDTPGFANDEAALPGDATVWAVSEEAKFLNEKFIWAHWDVDELKALSHDIETTNILTVGLLGAQ</sequence>
<proteinExistence type="inferred from homology"/>
<dbReference type="SUPFAM" id="SSF51735">
    <property type="entry name" value="NAD(P)-binding Rossmann-fold domains"/>
    <property type="match status" value="1"/>
</dbReference>
<dbReference type="CDD" id="cd05233">
    <property type="entry name" value="SDR_c"/>
    <property type="match status" value="1"/>
</dbReference>
<reference evidence="3 4" key="1">
    <citation type="submission" date="2016-04" db="EMBL/GenBank/DDBJ databases">
        <title>A degradative enzymes factory behind the ericoid mycorrhizal symbiosis.</title>
        <authorList>
            <consortium name="DOE Joint Genome Institute"/>
            <person name="Martino E."/>
            <person name="Morin E."/>
            <person name="Grelet G."/>
            <person name="Kuo A."/>
            <person name="Kohler A."/>
            <person name="Daghino S."/>
            <person name="Barry K."/>
            <person name="Choi C."/>
            <person name="Cichocki N."/>
            <person name="Clum A."/>
            <person name="Copeland A."/>
            <person name="Hainaut M."/>
            <person name="Haridas S."/>
            <person name="Labutti K."/>
            <person name="Lindquist E."/>
            <person name="Lipzen A."/>
            <person name="Khouja H.-R."/>
            <person name="Murat C."/>
            <person name="Ohm R."/>
            <person name="Olson A."/>
            <person name="Spatafora J."/>
            <person name="Veneault-Fourrey C."/>
            <person name="Henrissat B."/>
            <person name="Grigoriev I."/>
            <person name="Martin F."/>
            <person name="Perotto S."/>
        </authorList>
    </citation>
    <scope>NUCLEOTIDE SEQUENCE [LARGE SCALE GENOMIC DNA]</scope>
    <source>
        <strain evidence="3 4">F</strain>
    </source>
</reference>
<dbReference type="InterPro" id="IPR036291">
    <property type="entry name" value="NAD(P)-bd_dom_sf"/>
</dbReference>
<dbReference type="Gene3D" id="3.40.50.720">
    <property type="entry name" value="NAD(P)-binding Rossmann-like Domain"/>
    <property type="match status" value="1"/>
</dbReference>
<accession>A0A2J6QRT5</accession>
<name>A0A2J6QRT5_HYAVF</name>
<dbReference type="STRING" id="1149755.A0A2J6QRT5"/>
<dbReference type="GO" id="GO:0016491">
    <property type="term" value="F:oxidoreductase activity"/>
    <property type="evidence" value="ECO:0007669"/>
    <property type="project" value="UniProtKB-KW"/>
</dbReference>
<evidence type="ECO:0000256" key="1">
    <source>
        <dbReference type="ARBA" id="ARBA00006484"/>
    </source>
</evidence>
<protein>
    <submittedName>
        <fullName evidence="3">NAD(P)-binding protein</fullName>
    </submittedName>
</protein>
<dbReference type="PRINTS" id="PR00081">
    <property type="entry name" value="GDHRDH"/>
</dbReference>
<evidence type="ECO:0000256" key="2">
    <source>
        <dbReference type="ARBA" id="ARBA00023002"/>
    </source>
</evidence>
<keyword evidence="2" id="KW-0560">Oxidoreductase</keyword>
<evidence type="ECO:0000313" key="3">
    <source>
        <dbReference type="EMBL" id="PMD28970.1"/>
    </source>
</evidence>
<evidence type="ECO:0000313" key="4">
    <source>
        <dbReference type="Proteomes" id="UP000235786"/>
    </source>
</evidence>
<dbReference type="PANTHER" id="PTHR42901">
    <property type="entry name" value="ALCOHOL DEHYDROGENASE"/>
    <property type="match status" value="1"/>
</dbReference>
<dbReference type="AlphaFoldDB" id="A0A2J6QRT5"/>
<comment type="similarity">
    <text evidence="1">Belongs to the short-chain dehydrogenases/reductases (SDR) family.</text>
</comment>
<dbReference type="InterPro" id="IPR002347">
    <property type="entry name" value="SDR_fam"/>
</dbReference>
<dbReference type="OrthoDB" id="1933717at2759"/>
<keyword evidence="4" id="KW-1185">Reference proteome</keyword>